<dbReference type="GO" id="GO:0005737">
    <property type="term" value="C:cytoplasm"/>
    <property type="evidence" value="ECO:0007669"/>
    <property type="project" value="UniProtKB-SubCell"/>
</dbReference>
<sequence length="840" mass="86823">MLTYCSPSKTLTVIFRQRAVSQFAEVKTKDRSRSKVKDTSAAVDGSAAGRAPIRGDRGDRRGADSNRGGRGRGTDRGRGGFRGGARGGAVNVPRTAGPSVPTTESGAWDVSKTPAAKPKEAAEAKEQAASEATKAPAAVPSSTPAPAPASAPARTWASLVATPKIAPTPPKPAVQPPPQSTEPPQAEPAAPGVTEDAAEPEQSPVAQSADDSEVAQTSSEAPTSSVPDKQEDAVSADADIPPSKDELTKDNVEHLPDVSHPPPTETAASTVASARDIGVATPLSTATQAPITRPVGGYATTALKATGGASRSSSFQRKIQEQQEAVVMPGNHAVDRAAVQFGSLGLSDEADKPDVDEDREEAETRTQPPQHSPVQPRASLPPAPRQAAPAAEPQAQDNAPAPKQAPGLPMPSQHVSQQSPPAGLGPQPAQQQGAQANQAYNQFGRFGQQPEVAPPAQKQYDAFGQPGPHASQYDYNSQQSHNVGQQPYSQAGGYSSAPDSFASQFSTSENQRAAYQNYGYNYQQHTPSQQEAGIAQPRTGSAFGSGPADTAFPPSQQQQTQGRYDAQNSGHNTPNPALGGQHPTGPASQAGPMHQPHGAGYGYNHPYYNSPYYTGYMNQFGNYGQQQGYGGFGKNMYNQPHHYGMSPQTSFDQHSSSPANVGSFGQSHSRDSGLGGGLGEYGRSVSQASQNQQGATAGSFGGLSDPFSRSQAYPGQASSYGQQQGAQQSGTEDSLKPFGESKNQGPSPSALGAQPGRPGSAANTPGQSGQGLPPQSHQPGFGGGYPGHLNQNSQYGGGLGGLGHGGGGNQGSQYGYNNSFGNSGYGSYNQRGWGNSYGGH</sequence>
<feature type="compositionally biased region" description="Low complexity" evidence="4">
    <location>
        <begin position="715"/>
        <end position="730"/>
    </location>
</feature>
<evidence type="ECO:0000256" key="4">
    <source>
        <dbReference type="SAM" id="MobiDB-lite"/>
    </source>
</evidence>
<feature type="compositionally biased region" description="Polar residues" evidence="4">
    <location>
        <begin position="684"/>
        <end position="696"/>
    </location>
</feature>
<dbReference type="AlphaFoldDB" id="A0A6A6V672"/>
<dbReference type="Proteomes" id="UP000799440">
    <property type="component" value="Unassembled WGS sequence"/>
</dbReference>
<feature type="region of interest" description="Disordered" evidence="4">
    <location>
        <begin position="305"/>
        <end position="598"/>
    </location>
</feature>
<dbReference type="GO" id="GO:0005634">
    <property type="term" value="C:nucleus"/>
    <property type="evidence" value="ECO:0007669"/>
    <property type="project" value="TreeGrafter"/>
</dbReference>
<feature type="compositionally biased region" description="Gly residues" evidence="4">
    <location>
        <begin position="795"/>
        <end position="810"/>
    </location>
</feature>
<feature type="compositionally biased region" description="Basic and acidic residues" evidence="4">
    <location>
        <begin position="117"/>
        <end position="128"/>
    </location>
</feature>
<comment type="subcellular location">
    <subcellularLocation>
        <location evidence="1">Cytoplasm</location>
    </subcellularLocation>
</comment>
<feature type="compositionally biased region" description="Low complexity" evidence="4">
    <location>
        <begin position="417"/>
        <end position="444"/>
    </location>
</feature>
<dbReference type="PANTHER" id="PTHR16308:SF13">
    <property type="entry name" value="PROTEIN LINGERER"/>
    <property type="match status" value="1"/>
</dbReference>
<feature type="compositionally biased region" description="Low complexity" evidence="4">
    <location>
        <begin position="385"/>
        <end position="402"/>
    </location>
</feature>
<evidence type="ECO:0000313" key="5">
    <source>
        <dbReference type="EMBL" id="KAF2745209.1"/>
    </source>
</evidence>
<keyword evidence="3" id="KW-0597">Phosphoprotein</keyword>
<dbReference type="EMBL" id="MU006584">
    <property type="protein sequence ID" value="KAF2745209.1"/>
    <property type="molecule type" value="Genomic_DNA"/>
</dbReference>
<feature type="compositionally biased region" description="Polar residues" evidence="4">
    <location>
        <begin position="553"/>
        <end position="575"/>
    </location>
</feature>
<evidence type="ECO:0000256" key="1">
    <source>
        <dbReference type="ARBA" id="ARBA00004496"/>
    </source>
</evidence>
<dbReference type="OrthoDB" id="5396806at2759"/>
<feature type="compositionally biased region" description="Low complexity" evidence="4">
    <location>
        <begin position="811"/>
        <end position="830"/>
    </location>
</feature>
<feature type="compositionally biased region" description="Polar residues" evidence="4">
    <location>
        <begin position="646"/>
        <end position="667"/>
    </location>
</feature>
<gene>
    <name evidence="5" type="ORF">M011DRAFT_151872</name>
</gene>
<feature type="region of interest" description="Disordered" evidence="4">
    <location>
        <begin position="640"/>
        <end position="840"/>
    </location>
</feature>
<organism evidence="5 6">
    <name type="scientific">Sporormia fimetaria CBS 119925</name>
    <dbReference type="NCBI Taxonomy" id="1340428"/>
    <lineage>
        <taxon>Eukaryota</taxon>
        <taxon>Fungi</taxon>
        <taxon>Dikarya</taxon>
        <taxon>Ascomycota</taxon>
        <taxon>Pezizomycotina</taxon>
        <taxon>Dothideomycetes</taxon>
        <taxon>Pleosporomycetidae</taxon>
        <taxon>Pleosporales</taxon>
        <taxon>Sporormiaceae</taxon>
        <taxon>Sporormia</taxon>
    </lineage>
</organism>
<protein>
    <submittedName>
        <fullName evidence="5">Uncharacterized protein</fullName>
    </submittedName>
</protein>
<name>A0A6A6V672_9PLEO</name>
<feature type="compositionally biased region" description="Polar residues" evidence="4">
    <location>
        <begin position="214"/>
        <end position="227"/>
    </location>
</feature>
<feature type="compositionally biased region" description="Polar residues" evidence="4">
    <location>
        <begin position="473"/>
        <end position="509"/>
    </location>
</feature>
<keyword evidence="6" id="KW-1185">Reference proteome</keyword>
<feature type="compositionally biased region" description="Basic and acidic residues" evidence="4">
    <location>
        <begin position="242"/>
        <end position="257"/>
    </location>
</feature>
<evidence type="ECO:0000256" key="3">
    <source>
        <dbReference type="ARBA" id="ARBA00022553"/>
    </source>
</evidence>
<feature type="compositionally biased region" description="Basic and acidic residues" evidence="4">
    <location>
        <begin position="53"/>
        <end position="64"/>
    </location>
</feature>
<accession>A0A6A6V672</accession>
<feature type="compositionally biased region" description="Low complexity" evidence="4">
    <location>
        <begin position="150"/>
        <end position="165"/>
    </location>
</feature>
<feature type="compositionally biased region" description="Low complexity" evidence="4">
    <location>
        <begin position="129"/>
        <end position="142"/>
    </location>
</feature>
<feature type="compositionally biased region" description="Pro residues" evidence="4">
    <location>
        <begin position="166"/>
        <end position="181"/>
    </location>
</feature>
<feature type="compositionally biased region" description="Basic and acidic residues" evidence="4">
    <location>
        <begin position="26"/>
        <end position="38"/>
    </location>
</feature>
<feature type="region of interest" description="Disordered" evidence="4">
    <location>
        <begin position="25"/>
        <end position="273"/>
    </location>
</feature>
<feature type="compositionally biased region" description="Low complexity" evidence="4">
    <location>
        <begin position="510"/>
        <end position="524"/>
    </location>
</feature>
<dbReference type="InterPro" id="IPR051833">
    <property type="entry name" value="TC-DDR_regulator"/>
</dbReference>
<evidence type="ECO:0000313" key="6">
    <source>
        <dbReference type="Proteomes" id="UP000799440"/>
    </source>
</evidence>
<evidence type="ECO:0000256" key="2">
    <source>
        <dbReference type="ARBA" id="ARBA00022490"/>
    </source>
</evidence>
<proteinExistence type="predicted"/>
<keyword evidence="2" id="KW-0963">Cytoplasm</keyword>
<dbReference type="PANTHER" id="PTHR16308">
    <property type="entry name" value="UBIQUITIN ASSOCIATED PROTEIN 2-LIKE/LINGERER"/>
    <property type="match status" value="1"/>
</dbReference>
<reference evidence="5" key="1">
    <citation type="journal article" date="2020" name="Stud. Mycol.">
        <title>101 Dothideomycetes genomes: a test case for predicting lifestyles and emergence of pathogens.</title>
        <authorList>
            <person name="Haridas S."/>
            <person name="Albert R."/>
            <person name="Binder M."/>
            <person name="Bloem J."/>
            <person name="Labutti K."/>
            <person name="Salamov A."/>
            <person name="Andreopoulos B."/>
            <person name="Baker S."/>
            <person name="Barry K."/>
            <person name="Bills G."/>
            <person name="Bluhm B."/>
            <person name="Cannon C."/>
            <person name="Castanera R."/>
            <person name="Culley D."/>
            <person name="Daum C."/>
            <person name="Ezra D."/>
            <person name="Gonzalez J."/>
            <person name="Henrissat B."/>
            <person name="Kuo A."/>
            <person name="Liang C."/>
            <person name="Lipzen A."/>
            <person name="Lutzoni F."/>
            <person name="Magnuson J."/>
            <person name="Mondo S."/>
            <person name="Nolan M."/>
            <person name="Ohm R."/>
            <person name="Pangilinan J."/>
            <person name="Park H.-J."/>
            <person name="Ramirez L."/>
            <person name="Alfaro M."/>
            <person name="Sun H."/>
            <person name="Tritt A."/>
            <person name="Yoshinaga Y."/>
            <person name="Zwiers L.-H."/>
            <person name="Turgeon B."/>
            <person name="Goodwin S."/>
            <person name="Spatafora J."/>
            <person name="Crous P."/>
            <person name="Grigoriev I."/>
        </authorList>
    </citation>
    <scope>NUCLEOTIDE SEQUENCE</scope>
    <source>
        <strain evidence="5">CBS 119925</strain>
    </source>
</reference>